<evidence type="ECO:0000259" key="4">
    <source>
        <dbReference type="SMART" id="SM01332"/>
    </source>
</evidence>
<accession>A0A803KCY9</accession>
<feature type="domain" description="Cyclin-like" evidence="3">
    <location>
        <begin position="256"/>
        <end position="343"/>
    </location>
</feature>
<dbReference type="Pfam" id="PF02984">
    <property type="entry name" value="Cyclin_C"/>
    <property type="match status" value="1"/>
</dbReference>
<name>A0A803KCY9_XENTR</name>
<reference evidence="5" key="1">
    <citation type="journal article" date="2010" name="Science">
        <title>The genome of the Western clawed frog Xenopus tropicalis.</title>
        <authorList>
            <person name="Hellsten U."/>
            <person name="Harland R.M."/>
            <person name="Gilchrist M.J."/>
            <person name="Hendrix D."/>
            <person name="Jurka J."/>
            <person name="Kapitonov V."/>
            <person name="Ovcharenko I."/>
            <person name="Putnam N.H."/>
            <person name="Shu S."/>
            <person name="Taher L."/>
            <person name="Blitz I.L."/>
            <person name="Blumberg B."/>
            <person name="Dichmann D.S."/>
            <person name="Dubchak I."/>
            <person name="Amaya E."/>
            <person name="Detter J.C."/>
            <person name="Fletcher R."/>
            <person name="Gerhard D.S."/>
            <person name="Goodstein D."/>
            <person name="Graves T."/>
            <person name="Grigoriev I.V."/>
            <person name="Grimwood J."/>
            <person name="Kawashima T."/>
            <person name="Lindquist E."/>
            <person name="Lucas S.M."/>
            <person name="Mead P.E."/>
            <person name="Mitros T."/>
            <person name="Ogino H."/>
            <person name="Ohta Y."/>
            <person name="Poliakov A.V."/>
            <person name="Pollet N."/>
            <person name="Robert J."/>
            <person name="Salamov A."/>
            <person name="Sater A.K."/>
            <person name="Schmutz J."/>
            <person name="Terry A."/>
            <person name="Vize P.D."/>
            <person name="Warren W.C."/>
            <person name="Wells D."/>
            <person name="Wills A."/>
            <person name="Wilson R.K."/>
            <person name="Zimmerman L.B."/>
            <person name="Zorn A.M."/>
            <person name="Grainger R."/>
            <person name="Grammer T."/>
            <person name="Khokha M.K."/>
            <person name="Richardson P.M."/>
            <person name="Rokhsar D.S."/>
        </authorList>
    </citation>
    <scope>NUCLEOTIDE SEQUENCE [LARGE SCALE GENOMIC DNA]</scope>
    <source>
        <strain evidence="5">Nigerian</strain>
    </source>
</reference>
<evidence type="ECO:0008006" key="6">
    <source>
        <dbReference type="Google" id="ProtNLM"/>
    </source>
</evidence>
<dbReference type="Gene3D" id="1.10.472.10">
    <property type="entry name" value="Cyclin-like"/>
    <property type="match status" value="2"/>
</dbReference>
<feature type="domain" description="Cyclin-like" evidence="3">
    <location>
        <begin position="159"/>
        <end position="243"/>
    </location>
</feature>
<dbReference type="InterPro" id="IPR036915">
    <property type="entry name" value="Cyclin-like_sf"/>
</dbReference>
<evidence type="ECO:0000256" key="1">
    <source>
        <dbReference type="ARBA" id="ARBA00023127"/>
    </source>
</evidence>
<dbReference type="InterPro" id="IPR004367">
    <property type="entry name" value="Cyclin_C-dom"/>
</dbReference>
<dbReference type="CDD" id="cd20537">
    <property type="entry name" value="CYCLIN_CCNO-like_rpt2"/>
    <property type="match status" value="1"/>
</dbReference>
<dbReference type="Ensembl" id="ENSXETT00000119800">
    <property type="protein sequence ID" value="ENSXETP00000118273"/>
    <property type="gene ID" value="ENSXETG00000030168"/>
</dbReference>
<dbReference type="FunCoup" id="A0A803KCY9">
    <property type="interactions" value="141"/>
</dbReference>
<dbReference type="GeneTree" id="ENSGT00920000149201"/>
<dbReference type="InterPro" id="IPR006671">
    <property type="entry name" value="Cyclin_N"/>
</dbReference>
<dbReference type="Bgee" id="ENSXETG00000030168">
    <property type="expression patterns" value="Expressed in egg cell and 7 other cell types or tissues"/>
</dbReference>
<evidence type="ECO:0000256" key="2">
    <source>
        <dbReference type="RuleBase" id="RU000383"/>
    </source>
</evidence>
<dbReference type="InterPro" id="IPR013763">
    <property type="entry name" value="Cyclin-like_dom"/>
</dbReference>
<proteinExistence type="inferred from homology"/>
<dbReference type="CDD" id="cd20542">
    <property type="entry name" value="CYCLIN_CNTD2"/>
    <property type="match status" value="1"/>
</dbReference>
<dbReference type="InterPro" id="IPR039361">
    <property type="entry name" value="Cyclin"/>
</dbReference>
<dbReference type="SMART" id="SM00385">
    <property type="entry name" value="CYCLIN"/>
    <property type="match status" value="2"/>
</dbReference>
<sequence>MSICSCSEFFPMFRPFYPIPLYSCSQMDGKREPFKTKDSNRIQCTGEQKKKKLLAIGSKVSVADKFSSLGVSLIAKRGRVPEVPVHQVQLNINAGRGTCLSEQWVEELVQAMKALNMHIEQEYALDIFTGMMVSQSCQTFRSSDIPKAVTAEMRTVLVDWLVQVHEYLGLEEETLYLAVYLMNSYLKVHKIHTALLQLLAASCLFLASKIEERLIPEPAELCFMMEDAFSKKELLKMERKILSRLKFELHYIHPLHFLRILSTIGKCPMKILYLAMYFMELTLLEAEGSMIEPALLAIGALSLAQRVSLESGSLTSDEMWHGVQQYFSYSDAQLINCQHLMAKAALRAGSMENKSTWHKYSRPQKLGVSSGSSMSNSKHLARCMRTLSTQL</sequence>
<protein>
    <recommendedName>
        <fullName evidence="6">Cyclin N-terminal domain-containing protein</fullName>
    </recommendedName>
</protein>
<keyword evidence="1 2" id="KW-0195">Cyclin</keyword>
<dbReference type="AlphaFoldDB" id="A0A803KCY9"/>
<organism evidence="5">
    <name type="scientific">Xenopus tropicalis</name>
    <name type="common">Western clawed frog</name>
    <name type="synonym">Silurana tropicalis</name>
    <dbReference type="NCBI Taxonomy" id="8364"/>
    <lineage>
        <taxon>Eukaryota</taxon>
        <taxon>Metazoa</taxon>
        <taxon>Chordata</taxon>
        <taxon>Craniata</taxon>
        <taxon>Vertebrata</taxon>
        <taxon>Euteleostomi</taxon>
        <taxon>Amphibia</taxon>
        <taxon>Batrachia</taxon>
        <taxon>Anura</taxon>
        <taxon>Pipoidea</taxon>
        <taxon>Pipidae</taxon>
        <taxon>Xenopodinae</taxon>
        <taxon>Xenopus</taxon>
        <taxon>Silurana</taxon>
    </lineage>
</organism>
<feature type="domain" description="Cyclin C-terminal" evidence="4">
    <location>
        <begin position="252"/>
        <end position="374"/>
    </location>
</feature>
<evidence type="ECO:0000313" key="5">
    <source>
        <dbReference type="Ensembl" id="ENSXETP00000118273"/>
    </source>
</evidence>
<dbReference type="FunFam" id="1.10.472.10:FF:000057">
    <property type="entry name" value="Cyclin N-terminal domain containing 2"/>
    <property type="match status" value="1"/>
</dbReference>
<dbReference type="InParanoid" id="A0A803KCY9"/>
<reference evidence="5" key="2">
    <citation type="submission" date="2021-03" db="UniProtKB">
        <authorList>
            <consortium name="Ensembl"/>
        </authorList>
    </citation>
    <scope>IDENTIFICATION</scope>
</reference>
<dbReference type="SMART" id="SM01332">
    <property type="entry name" value="Cyclin_C"/>
    <property type="match status" value="1"/>
</dbReference>
<dbReference type="SUPFAM" id="SSF47954">
    <property type="entry name" value="Cyclin-like"/>
    <property type="match status" value="2"/>
</dbReference>
<comment type="similarity">
    <text evidence="2">Belongs to the cyclin family.</text>
</comment>
<dbReference type="PANTHER" id="PTHR10177">
    <property type="entry name" value="CYCLINS"/>
    <property type="match status" value="1"/>
</dbReference>
<dbReference type="Pfam" id="PF00134">
    <property type="entry name" value="Cyclin_N"/>
    <property type="match status" value="1"/>
</dbReference>
<evidence type="ECO:0000259" key="3">
    <source>
        <dbReference type="SMART" id="SM00385"/>
    </source>
</evidence>